<feature type="domain" description="LysR substrate-binding" evidence="1">
    <location>
        <begin position="2"/>
        <end position="149"/>
    </location>
</feature>
<name>A0ABT5YTC5_9ACTN</name>
<protein>
    <submittedName>
        <fullName evidence="2">LysR substrate-binding domain-containing protein</fullName>
    </submittedName>
</protein>
<dbReference type="RefSeq" id="WP_275808084.1">
    <property type="nucleotide sequence ID" value="NZ_BAAANM010000008.1"/>
</dbReference>
<reference evidence="2 3" key="1">
    <citation type="submission" date="2023-03" db="EMBL/GenBank/DDBJ databases">
        <title>Draft genome sequence of type strain Streptomyces ferralitis JCM 14344.</title>
        <authorList>
            <person name="Klaysubun C."/>
            <person name="Duangmal K."/>
        </authorList>
    </citation>
    <scope>NUCLEOTIDE SEQUENCE [LARGE SCALE GENOMIC DNA]</scope>
    <source>
        <strain evidence="2 3">JCM 14344</strain>
    </source>
</reference>
<gene>
    <name evidence="2" type="ORF">P2L57_03670</name>
</gene>
<organism evidence="2 3">
    <name type="scientific">Streptantibioticus ferralitis</name>
    <dbReference type="NCBI Taxonomy" id="236510"/>
    <lineage>
        <taxon>Bacteria</taxon>
        <taxon>Bacillati</taxon>
        <taxon>Actinomycetota</taxon>
        <taxon>Actinomycetes</taxon>
        <taxon>Kitasatosporales</taxon>
        <taxon>Streptomycetaceae</taxon>
        <taxon>Streptantibioticus</taxon>
    </lineage>
</organism>
<sequence length="156" mass="16264">MAVGLGSTTPSGVEIHVVADELLVTAVSHGHTLDGRRTITLSGLRDLPLISLPRGTGLRSRVDDACAAAGFPPRVAFEASDPRVLVQLAARGLGVAVLPASLAAAHRTELHAVRITHPRLRGRIALAWRAEGPIGPAGRALIGHARTALRTPIRAD</sequence>
<dbReference type="SUPFAM" id="SSF53850">
    <property type="entry name" value="Periplasmic binding protein-like II"/>
    <property type="match status" value="1"/>
</dbReference>
<comment type="caution">
    <text evidence="2">The sequence shown here is derived from an EMBL/GenBank/DDBJ whole genome shotgun (WGS) entry which is preliminary data.</text>
</comment>
<accession>A0ABT5YTC5</accession>
<dbReference type="InterPro" id="IPR005119">
    <property type="entry name" value="LysR_subst-bd"/>
</dbReference>
<keyword evidence="3" id="KW-1185">Reference proteome</keyword>
<dbReference type="Proteomes" id="UP001220022">
    <property type="component" value="Unassembled WGS sequence"/>
</dbReference>
<dbReference type="Pfam" id="PF03466">
    <property type="entry name" value="LysR_substrate"/>
    <property type="match status" value="1"/>
</dbReference>
<dbReference type="EMBL" id="JARHTQ010000002">
    <property type="protein sequence ID" value="MDF2254861.1"/>
    <property type="molecule type" value="Genomic_DNA"/>
</dbReference>
<dbReference type="InterPro" id="IPR050950">
    <property type="entry name" value="HTH-type_LysR_regulators"/>
</dbReference>
<evidence type="ECO:0000259" key="1">
    <source>
        <dbReference type="Pfam" id="PF03466"/>
    </source>
</evidence>
<dbReference type="PANTHER" id="PTHR30419">
    <property type="entry name" value="HTH-TYPE TRANSCRIPTIONAL REGULATOR YBHD"/>
    <property type="match status" value="1"/>
</dbReference>
<proteinExistence type="predicted"/>
<evidence type="ECO:0000313" key="2">
    <source>
        <dbReference type="EMBL" id="MDF2254861.1"/>
    </source>
</evidence>
<evidence type="ECO:0000313" key="3">
    <source>
        <dbReference type="Proteomes" id="UP001220022"/>
    </source>
</evidence>
<dbReference type="Gene3D" id="3.40.190.290">
    <property type="match status" value="1"/>
</dbReference>